<dbReference type="Pfam" id="PF10070">
    <property type="entry name" value="DabA"/>
    <property type="match status" value="1"/>
</dbReference>
<dbReference type="EMBL" id="UOGL01000615">
    <property type="protein sequence ID" value="VAX42047.1"/>
    <property type="molecule type" value="Genomic_DNA"/>
</dbReference>
<evidence type="ECO:0000256" key="2">
    <source>
        <dbReference type="ARBA" id="ARBA00022475"/>
    </source>
</evidence>
<keyword evidence="4" id="KW-0862">Zinc</keyword>
<dbReference type="GO" id="GO:0046872">
    <property type="term" value="F:metal ion binding"/>
    <property type="evidence" value="ECO:0007669"/>
    <property type="project" value="UniProtKB-KW"/>
</dbReference>
<keyword evidence="3" id="KW-0479">Metal-binding</keyword>
<keyword evidence="2" id="KW-1003">Cell membrane</keyword>
<protein>
    <submittedName>
        <fullName evidence="6">Hypothetical transmembrane protein coupled to NADH-ubiquinone oxidoreductase chain 5 homolog</fullName>
    </submittedName>
</protein>
<name>A0A3B1E8U0_9ZZZZ</name>
<evidence type="ECO:0000313" key="6">
    <source>
        <dbReference type="EMBL" id="VAX42047.1"/>
    </source>
</evidence>
<evidence type="ECO:0000256" key="1">
    <source>
        <dbReference type="ARBA" id="ARBA00022448"/>
    </source>
</evidence>
<organism evidence="6">
    <name type="scientific">hydrothermal vent metagenome</name>
    <dbReference type="NCBI Taxonomy" id="652676"/>
    <lineage>
        <taxon>unclassified sequences</taxon>
        <taxon>metagenomes</taxon>
        <taxon>ecological metagenomes</taxon>
    </lineage>
</organism>
<dbReference type="PANTHER" id="PTHR38344">
    <property type="entry name" value="UPF0753 PROTEIN AQ_863"/>
    <property type="match status" value="1"/>
</dbReference>
<dbReference type="HAMAP" id="MF_01871">
    <property type="entry name" value="DabA"/>
    <property type="match status" value="1"/>
</dbReference>
<evidence type="ECO:0000256" key="4">
    <source>
        <dbReference type="ARBA" id="ARBA00022833"/>
    </source>
</evidence>
<evidence type="ECO:0000256" key="3">
    <source>
        <dbReference type="ARBA" id="ARBA00022723"/>
    </source>
</evidence>
<sequence>MTDFSVVPSLHSETDLFSDEKQSVWVEQLKHQIEHAAHYLPAQGPITVFVHHNTLHAFEEMPFDSGVQTGGELFGCHPYLPEEKYRQYLEEDRIRTVDLEAVLLDDLGEEADRLVASFGTRYALRLAMLQSPLHSGSSAELKWVIAETDALRKFRDDVFPDVRDRLIAETRHWVMRDFRNGTPNQNQGTQHLIERVFKQFNKKSIDSWSNKTWEEFVLRFLFQVCHHGFLLTEEEKEEQTENQNVFNHAQRHRDLLFQVTGEDSDFLVHDLLIRFCSAFLDQGFGDWELPNRDAGFYESFIQLYDKPYTAPSSWLRKLSREMNRLNQRKIGALESIDESLRLLGVGEEEQESFITQTLLALQGWAGMVWQMETNAEWAIHPAPTGSLIEFLAVRLILDRLAISYVARNVLWFDCSLQSLRDILLTNVNKDDLQSADHQIFTLFQLAQIRGWKPEDLQQLTQEQWRTLLQEIDDFSELERRRIYHLAYEHKYRNATLDAVIAHSKSNVSKRNQASNSKTNSRPAYQLVCCIDDREESFRRHLEEVAPECETFGIAGFYGVAMYYRGASDAYFKPLCPVSIKPQHYIVEAPLYSQVQAEQRRSEARRRIGRMTHQTHRGTRTFLGGLITGLFGSLAAFPLVARVLFPRATSHIRDYFGSIVSPPSTELHTERTEKEPGVDVGHIGYTIEEMADIVEAGMRALGLGEPALISDLIIICGHGSSSVNNPHESAYNCGACSGGRGGPNARVFSQMANDLRIRQMLLERNFVIPKETIFVGGYHNTCDDSMTWFDLDNVPVSHRPLFERAKSQIDAAKARSAHERCRRFESAELSISFEEALEHVEERSEDLSQARPEYNHATNGLCFVGHRDWSRGLFLDRRAFLTSYTPSQDDAQGTILEQMLRAVIPVCAGINLEYYFSTVDVEGYGCGSKLPHNITSLLGVMSGAASDLRPGLSLQMIEIHEPMRILFVIETTPQVMQRIIENNPSIKKITEGNWVQLALFDAESLQIHRYVRGEFILYQPEVTEIPAVNSSLDWYRGWRDHLGFASIYETEKTSTSSETISS</sequence>
<accession>A0A3B1E8U0</accession>
<evidence type="ECO:0000256" key="5">
    <source>
        <dbReference type="ARBA" id="ARBA00023136"/>
    </source>
</evidence>
<dbReference type="PANTHER" id="PTHR38344:SF1">
    <property type="entry name" value="INORGANIC CARBON TRANSPORTER SUBUNIT DABA-RELATED"/>
    <property type="match status" value="1"/>
</dbReference>
<gene>
    <name evidence="6" type="ORF">MNBD_PLANCTO02-756</name>
</gene>
<keyword evidence="5" id="KW-0472">Membrane</keyword>
<dbReference type="InterPro" id="IPR018752">
    <property type="entry name" value="DabA"/>
</dbReference>
<keyword evidence="6" id="KW-0812">Transmembrane</keyword>
<reference evidence="6" key="1">
    <citation type="submission" date="2018-06" db="EMBL/GenBank/DDBJ databases">
        <authorList>
            <person name="Zhirakovskaya E."/>
        </authorList>
    </citation>
    <scope>NUCLEOTIDE SEQUENCE</scope>
</reference>
<dbReference type="AlphaFoldDB" id="A0A3B1E8U0"/>
<keyword evidence="1" id="KW-0813">Transport</keyword>
<keyword evidence="6" id="KW-0830">Ubiquinone</keyword>
<proteinExistence type="inferred from homology"/>